<keyword evidence="2" id="KW-1185">Reference proteome</keyword>
<accession>A0A371AUG6</accession>
<protein>
    <submittedName>
        <fullName evidence="1">Uncharacterized protein</fullName>
    </submittedName>
</protein>
<dbReference type="AlphaFoldDB" id="A0A371AUG6"/>
<sequence length="76" mass="8417">MINLITIAFTTANALFALASVVCAIISVKQTRKQTDIMFKQLEESKKPNFPVTQRLESISNGLYNISNSINGLNNK</sequence>
<evidence type="ECO:0000313" key="1">
    <source>
        <dbReference type="EMBL" id="RDU23182.1"/>
    </source>
</evidence>
<dbReference type="Proteomes" id="UP000255036">
    <property type="component" value="Unassembled WGS sequence"/>
</dbReference>
<reference evidence="1 2" key="1">
    <citation type="submission" date="2018-07" db="EMBL/GenBank/DDBJ databases">
        <title>Anaerosacharophilus polymeroproducens gen. nov. sp. nov., an anaerobic bacterium isolated from salt field.</title>
        <authorList>
            <person name="Kim W."/>
            <person name="Yang S.-H."/>
            <person name="Oh J."/>
            <person name="Lee J.-H."/>
            <person name="Kwon K.K."/>
        </authorList>
    </citation>
    <scope>NUCLEOTIDE SEQUENCE [LARGE SCALE GENOMIC DNA]</scope>
    <source>
        <strain evidence="1 2">MCWD5</strain>
    </source>
</reference>
<gene>
    <name evidence="1" type="ORF">DWV06_10805</name>
</gene>
<dbReference type="RefSeq" id="WP_115482203.1">
    <property type="nucleotide sequence ID" value="NZ_QRCT01000033.1"/>
</dbReference>
<dbReference type="EMBL" id="QRCT01000033">
    <property type="protein sequence ID" value="RDU23182.1"/>
    <property type="molecule type" value="Genomic_DNA"/>
</dbReference>
<organism evidence="1 2">
    <name type="scientific">Anaerosacchariphilus polymeriproducens</name>
    <dbReference type="NCBI Taxonomy" id="1812858"/>
    <lineage>
        <taxon>Bacteria</taxon>
        <taxon>Bacillati</taxon>
        <taxon>Bacillota</taxon>
        <taxon>Clostridia</taxon>
        <taxon>Lachnospirales</taxon>
        <taxon>Lachnospiraceae</taxon>
        <taxon>Anaerosacchariphilus</taxon>
    </lineage>
</organism>
<name>A0A371AUG6_9FIRM</name>
<proteinExistence type="predicted"/>
<comment type="caution">
    <text evidence="1">The sequence shown here is derived from an EMBL/GenBank/DDBJ whole genome shotgun (WGS) entry which is preliminary data.</text>
</comment>
<evidence type="ECO:0000313" key="2">
    <source>
        <dbReference type="Proteomes" id="UP000255036"/>
    </source>
</evidence>